<dbReference type="InParanoid" id="A0A540VKE4"/>
<dbReference type="RefSeq" id="WP_141608836.1">
    <property type="nucleotide sequence ID" value="NZ_VIGC02000004.1"/>
</dbReference>
<keyword evidence="6" id="KW-1185">Reference proteome</keyword>
<organism evidence="5 6">
    <name type="scientific">Litorilinea aerophila</name>
    <dbReference type="NCBI Taxonomy" id="1204385"/>
    <lineage>
        <taxon>Bacteria</taxon>
        <taxon>Bacillati</taxon>
        <taxon>Chloroflexota</taxon>
        <taxon>Caldilineae</taxon>
        <taxon>Caldilineales</taxon>
        <taxon>Caldilineaceae</taxon>
        <taxon>Litorilinea</taxon>
    </lineage>
</organism>
<feature type="domain" description="Ketoreductase" evidence="4">
    <location>
        <begin position="280"/>
        <end position="461"/>
    </location>
</feature>
<dbReference type="GO" id="GO:0016491">
    <property type="term" value="F:oxidoreductase activity"/>
    <property type="evidence" value="ECO:0007669"/>
    <property type="project" value="UniProtKB-KW"/>
</dbReference>
<dbReference type="PRINTS" id="PR00081">
    <property type="entry name" value="GDHRDH"/>
</dbReference>
<feature type="compositionally biased region" description="Basic and acidic residues" evidence="3">
    <location>
        <begin position="468"/>
        <end position="478"/>
    </location>
</feature>
<protein>
    <submittedName>
        <fullName evidence="5">SDR family NAD(P)-dependent oxidoreductase</fullName>
    </submittedName>
</protein>
<evidence type="ECO:0000256" key="1">
    <source>
        <dbReference type="ARBA" id="ARBA00006484"/>
    </source>
</evidence>
<dbReference type="PROSITE" id="PS00061">
    <property type="entry name" value="ADH_SHORT"/>
    <property type="match status" value="2"/>
</dbReference>
<name>A0A540VKE4_9CHLR</name>
<evidence type="ECO:0000313" key="6">
    <source>
        <dbReference type="Proteomes" id="UP000317371"/>
    </source>
</evidence>
<proteinExistence type="inferred from homology"/>
<dbReference type="InterPro" id="IPR036291">
    <property type="entry name" value="NAD(P)-bd_dom_sf"/>
</dbReference>
<comment type="caution">
    <text evidence="5">The sequence shown here is derived from an EMBL/GenBank/DDBJ whole genome shotgun (WGS) entry which is preliminary data.</text>
</comment>
<evidence type="ECO:0000259" key="4">
    <source>
        <dbReference type="SMART" id="SM00822"/>
    </source>
</evidence>
<dbReference type="InterPro" id="IPR002347">
    <property type="entry name" value="SDR_fam"/>
</dbReference>
<dbReference type="Pfam" id="PF00106">
    <property type="entry name" value="adh_short"/>
    <property type="match status" value="2"/>
</dbReference>
<comment type="similarity">
    <text evidence="1">Belongs to the short-chain dehydrogenases/reductases (SDR) family.</text>
</comment>
<keyword evidence="2" id="KW-0560">Oxidoreductase</keyword>
<dbReference type="Proteomes" id="UP000317371">
    <property type="component" value="Unassembled WGS sequence"/>
</dbReference>
<dbReference type="PANTHER" id="PTHR44196">
    <property type="entry name" value="DEHYDROGENASE/REDUCTASE SDR FAMILY MEMBER 7B"/>
    <property type="match status" value="1"/>
</dbReference>
<dbReference type="EMBL" id="VIGC01000004">
    <property type="protein sequence ID" value="TQE97240.1"/>
    <property type="molecule type" value="Genomic_DNA"/>
</dbReference>
<reference evidence="5 6" key="1">
    <citation type="submission" date="2019-06" db="EMBL/GenBank/DDBJ databases">
        <title>Genome sequence of Litorilinea aerophila BAA-2444.</title>
        <authorList>
            <person name="Maclea K.S."/>
            <person name="Maurais E.G."/>
            <person name="Iannazzi L.C."/>
        </authorList>
    </citation>
    <scope>NUCLEOTIDE SEQUENCE [LARGE SCALE GENOMIC DNA]</scope>
    <source>
        <strain evidence="5 6">ATCC BAA-2444</strain>
    </source>
</reference>
<dbReference type="CDD" id="cd05233">
    <property type="entry name" value="SDR_c"/>
    <property type="match status" value="2"/>
</dbReference>
<feature type="region of interest" description="Disordered" evidence="3">
    <location>
        <begin position="458"/>
        <end position="478"/>
    </location>
</feature>
<dbReference type="GO" id="GO:0016020">
    <property type="term" value="C:membrane"/>
    <property type="evidence" value="ECO:0007669"/>
    <property type="project" value="TreeGrafter"/>
</dbReference>
<evidence type="ECO:0000256" key="3">
    <source>
        <dbReference type="SAM" id="MobiDB-lite"/>
    </source>
</evidence>
<dbReference type="PANTHER" id="PTHR44196:SF2">
    <property type="entry name" value="SHORT-CHAIN DEHYDROGENASE-RELATED"/>
    <property type="match status" value="1"/>
</dbReference>
<dbReference type="Gene3D" id="3.40.50.720">
    <property type="entry name" value="NAD(P)-binding Rossmann-like Domain"/>
    <property type="match status" value="2"/>
</dbReference>
<evidence type="ECO:0000256" key="2">
    <source>
        <dbReference type="ARBA" id="ARBA00023002"/>
    </source>
</evidence>
<dbReference type="SUPFAM" id="SSF51735">
    <property type="entry name" value="NAD(P)-binding Rossmann-fold domains"/>
    <property type="match status" value="2"/>
</dbReference>
<dbReference type="OrthoDB" id="9808814at2"/>
<accession>A0A540VKE4</accession>
<dbReference type="SMART" id="SM00822">
    <property type="entry name" value="PKS_KR"/>
    <property type="match status" value="1"/>
</dbReference>
<evidence type="ECO:0000313" key="5">
    <source>
        <dbReference type="EMBL" id="TQE97240.1"/>
    </source>
</evidence>
<sequence>MSSTTTPPPTVLITGATDGLGLALARHYHAQGARLVLVGRRPLAELSGPLFQPDTYCQVDLADSGQYARLYAWLHENNIQALDQIIHNAAVGWVGSIAEQPPNSIREVLAVNLLAPIHLTHGLFPWVQAADGLFTFIGSVVAALPAPHYAVYAATKAALAGFVRNLQIELAACHPNVQAQIIHPGAIRTGMHAKSGADLQSLPWPRFPTPEAVAQAVIRQMEGRVPQAVIGPGNRLAFWAGHHLPELADGLLGRMHRRRQQIVLPAPQPPKEQPLKEQVRHCVITGAADGIGRALAHRFGRAGYRVTGIDVDRERAMYAQAELINAGVDARFALADLADPRDVEQLLETLAGRPPIDALIHNAGINAVGPFVTSDLTAQEQVLAVNLAAPLLLTAGLLRRGRLTHGCSVVALSSLSHFVGYPGAAVYAATKDGLAAYMRGLSMALAQSHGHTLTVFPGPTRTAHARRYSPDNRREHRRMPPEEVADAIYRAVQRRRRRLIPGRSNRLFALVGRLAPGLAAQVMRRTLFEQLVRQDSTR</sequence>
<dbReference type="InterPro" id="IPR057326">
    <property type="entry name" value="KR_dom"/>
</dbReference>
<dbReference type="InterPro" id="IPR020904">
    <property type="entry name" value="Sc_DH/Rdtase_CS"/>
</dbReference>
<dbReference type="AlphaFoldDB" id="A0A540VKE4"/>
<gene>
    <name evidence="5" type="ORF">FKZ61_04300</name>
</gene>